<proteinExistence type="inferred from homology"/>
<dbReference type="PANTHER" id="PTHR47293:SF68">
    <property type="entry name" value="JACALIN-RELATED LECTIN 3"/>
    <property type="match status" value="1"/>
</dbReference>
<evidence type="ECO:0000313" key="6">
    <source>
        <dbReference type="Proteomes" id="UP000823749"/>
    </source>
</evidence>
<comment type="caution">
    <text evidence="5">The sequence shown here is derived from an EMBL/GenBank/DDBJ whole genome shotgun (WGS) entry which is preliminary data.</text>
</comment>
<dbReference type="InterPro" id="IPR001229">
    <property type="entry name" value="Jacalin-like_lectin_dom"/>
</dbReference>
<dbReference type="SUPFAM" id="SSF51101">
    <property type="entry name" value="Mannose-binding lectins"/>
    <property type="match status" value="3"/>
</dbReference>
<evidence type="ECO:0000313" key="5">
    <source>
        <dbReference type="EMBL" id="KAG5543127.1"/>
    </source>
</evidence>
<dbReference type="CDD" id="cd09612">
    <property type="entry name" value="Jacalin"/>
    <property type="match status" value="3"/>
</dbReference>
<accession>A0AAV6JQW3</accession>
<sequence length="806" mass="89278">MECLLKLMEAAVSQPLQIFNGSCCSKVVLLKSTASLHGYTDVAVECNVEALDLEVFCDETQKIEFPLCLFGWILEKVLDYFLNPRYDNNLHQILLDVSRAKDFCIHEVMIEASGFDARYWEAKKLRFICHVEVVEIECVRARLFLLKKLFSEENITACAGSKNIIADLERGAELFCFWVGRAKLYPLSQSMENYGKNTMSVGPWGGADGFRWDDGVYSGIRQLVVAHGAGIDSIHIEYDDRGISVWSDKHGGSGGLKTDKVKLGYPDEFLTSIQGYYGSINEWGPLYVRSLTFESNKRTYGPYGIEQGTYFSCPMVGGKIVGFHGKCGWYLDAIGAYLEPIGYKPNPLKSLVQSHYFANGTEKYSYSVVQGSLGNSYDIVLGFRQRNTYNCHSPDDLSRQTSSSRESSDTESKMLSVPNSIERFSSKVENGLVSYGAWGGTGGTEFDDGVYTGVRQIHISRNVGIVSIRVLYEQNGEAIWGSKNGGTGGFKSDKIIFDYPFEILTHLTGFYGPAMIMGPTVIKSLTFHTSKTKYGPFGEEQGQQFTTNLKEGKILGFHGRKGMFLDAIGVHVVEGKVMPPTRPPSNSSNQGDIVNTPIRPPFNSSGQDEVFATEVEKPHWTNKLALARRGPTDEFANRVVKEPAPCETGPWGGDGGRPWDDGVFSGIKQIYLTRKEAICSIQIEYDRNGQSVWSIKHGGDGGATPIVLKLDHPHEVLTCISGFYGPINGNHGARVVKSLTFTTSRRKCGPYGEEIGTFFTSITTEGKVVGFHGRSGMYLDAIGVHMQHWLGDQKPSKSSSLRKFFH</sequence>
<dbReference type="FunFam" id="2.100.10.30:FF:000001">
    <property type="entry name" value="Jacalin-related lectin 33"/>
    <property type="match status" value="3"/>
</dbReference>
<dbReference type="GO" id="GO:0030246">
    <property type="term" value="F:carbohydrate binding"/>
    <property type="evidence" value="ECO:0007669"/>
    <property type="project" value="UniProtKB-KW"/>
</dbReference>
<dbReference type="Proteomes" id="UP000823749">
    <property type="component" value="Chromosome 6"/>
</dbReference>
<protein>
    <recommendedName>
        <fullName evidence="4">Jacalin-type lectin domain-containing protein</fullName>
    </recommendedName>
</protein>
<feature type="domain" description="Jacalin-type lectin" evidence="4">
    <location>
        <begin position="645"/>
        <end position="788"/>
    </location>
</feature>
<dbReference type="AlphaFoldDB" id="A0AAV6JQW3"/>
<keyword evidence="2" id="KW-0430">Lectin</keyword>
<evidence type="ECO:0000256" key="3">
    <source>
        <dbReference type="SAM" id="MobiDB-lite"/>
    </source>
</evidence>
<evidence type="ECO:0000256" key="1">
    <source>
        <dbReference type="ARBA" id="ARBA00006568"/>
    </source>
</evidence>
<evidence type="ECO:0000256" key="2">
    <source>
        <dbReference type="ARBA" id="ARBA00022734"/>
    </source>
</evidence>
<organism evidence="5 6">
    <name type="scientific">Rhododendron griersonianum</name>
    <dbReference type="NCBI Taxonomy" id="479676"/>
    <lineage>
        <taxon>Eukaryota</taxon>
        <taxon>Viridiplantae</taxon>
        <taxon>Streptophyta</taxon>
        <taxon>Embryophyta</taxon>
        <taxon>Tracheophyta</taxon>
        <taxon>Spermatophyta</taxon>
        <taxon>Magnoliopsida</taxon>
        <taxon>eudicotyledons</taxon>
        <taxon>Gunneridae</taxon>
        <taxon>Pentapetalae</taxon>
        <taxon>asterids</taxon>
        <taxon>Ericales</taxon>
        <taxon>Ericaceae</taxon>
        <taxon>Ericoideae</taxon>
        <taxon>Rhodoreae</taxon>
        <taxon>Rhododendron</taxon>
    </lineage>
</organism>
<dbReference type="Gene3D" id="2.100.10.30">
    <property type="entry name" value="Jacalin-like lectin domain"/>
    <property type="match status" value="3"/>
</dbReference>
<dbReference type="SMART" id="SM00915">
    <property type="entry name" value="Jacalin"/>
    <property type="match status" value="3"/>
</dbReference>
<feature type="region of interest" description="Disordered" evidence="3">
    <location>
        <begin position="392"/>
        <end position="415"/>
    </location>
</feature>
<dbReference type="PANTHER" id="PTHR47293">
    <property type="entry name" value="JACALIN-RELATED LECTIN 3"/>
    <property type="match status" value="1"/>
</dbReference>
<feature type="region of interest" description="Disordered" evidence="3">
    <location>
        <begin position="579"/>
        <end position="600"/>
    </location>
</feature>
<dbReference type="Pfam" id="PF01419">
    <property type="entry name" value="Jacalin"/>
    <property type="match status" value="3"/>
</dbReference>
<gene>
    <name evidence="5" type="ORF">RHGRI_016022</name>
</gene>
<feature type="domain" description="Jacalin-type lectin" evidence="4">
    <location>
        <begin position="432"/>
        <end position="574"/>
    </location>
</feature>
<reference evidence="5 6" key="1">
    <citation type="submission" date="2020-08" db="EMBL/GenBank/DDBJ databases">
        <title>Plant Genome Project.</title>
        <authorList>
            <person name="Zhang R.-G."/>
        </authorList>
    </citation>
    <scope>NUCLEOTIDE SEQUENCE [LARGE SCALE GENOMIC DNA]</scope>
    <source>
        <strain evidence="5">WSP0</strain>
        <tissue evidence="5">Leaf</tissue>
    </source>
</reference>
<dbReference type="InterPro" id="IPR036404">
    <property type="entry name" value="Jacalin-like_lectin_dom_sf"/>
</dbReference>
<dbReference type="PROSITE" id="PS51752">
    <property type="entry name" value="JACALIN_LECTIN"/>
    <property type="match status" value="3"/>
</dbReference>
<feature type="compositionally biased region" description="Polar residues" evidence="3">
    <location>
        <begin position="584"/>
        <end position="593"/>
    </location>
</feature>
<name>A0AAV6JQW3_9ERIC</name>
<comment type="similarity">
    <text evidence="1">Belongs to the jacalin lectin family.</text>
</comment>
<dbReference type="InterPro" id="IPR033734">
    <property type="entry name" value="Jacalin-like_lectin_dom_plant"/>
</dbReference>
<evidence type="ECO:0000259" key="4">
    <source>
        <dbReference type="PROSITE" id="PS51752"/>
    </source>
</evidence>
<feature type="domain" description="Jacalin-type lectin" evidence="4">
    <location>
        <begin position="198"/>
        <end position="340"/>
    </location>
</feature>
<dbReference type="EMBL" id="JACTNZ010000006">
    <property type="protein sequence ID" value="KAG5543127.1"/>
    <property type="molecule type" value="Genomic_DNA"/>
</dbReference>
<keyword evidence="6" id="KW-1185">Reference proteome</keyword>